<dbReference type="eggNOG" id="COG0204">
    <property type="taxonomic scope" value="Bacteria"/>
</dbReference>
<dbReference type="EC" id="2.3.1.-" evidence="4"/>
<evidence type="ECO:0000313" key="5">
    <source>
        <dbReference type="Proteomes" id="UP000008838"/>
    </source>
</evidence>
<dbReference type="AlphaFoldDB" id="B2GH79"/>
<name>B2GH79_KOCRD</name>
<evidence type="ECO:0000256" key="2">
    <source>
        <dbReference type="ARBA" id="ARBA00023315"/>
    </source>
</evidence>
<dbReference type="SMART" id="SM00563">
    <property type="entry name" value="PlsC"/>
    <property type="match status" value="1"/>
</dbReference>
<proteinExistence type="predicted"/>
<feature type="domain" description="Phospholipid/glycerol acyltransferase" evidence="3">
    <location>
        <begin position="36"/>
        <end position="155"/>
    </location>
</feature>
<dbReference type="InterPro" id="IPR002123">
    <property type="entry name" value="Plipid/glycerol_acylTrfase"/>
</dbReference>
<dbReference type="Pfam" id="PF01553">
    <property type="entry name" value="Acyltransferase"/>
    <property type="match status" value="1"/>
</dbReference>
<dbReference type="CDD" id="cd07989">
    <property type="entry name" value="LPLAT_AGPAT-like"/>
    <property type="match status" value="1"/>
</dbReference>
<dbReference type="GO" id="GO:0006654">
    <property type="term" value="P:phosphatidic acid biosynthetic process"/>
    <property type="evidence" value="ECO:0007669"/>
    <property type="project" value="TreeGrafter"/>
</dbReference>
<dbReference type="Proteomes" id="UP000008838">
    <property type="component" value="Chromosome"/>
</dbReference>
<gene>
    <name evidence="4" type="ordered locus">KRH_12050</name>
</gene>
<evidence type="ECO:0000313" key="4">
    <source>
        <dbReference type="EMBL" id="BAG29552.1"/>
    </source>
</evidence>
<organism evidence="4 5">
    <name type="scientific">Kocuria rhizophila (strain ATCC 9341 / DSM 348 / NBRC 103217 / DC2201)</name>
    <dbReference type="NCBI Taxonomy" id="378753"/>
    <lineage>
        <taxon>Bacteria</taxon>
        <taxon>Bacillati</taxon>
        <taxon>Actinomycetota</taxon>
        <taxon>Actinomycetes</taxon>
        <taxon>Micrococcales</taxon>
        <taxon>Micrococcaceae</taxon>
        <taxon>Kocuria</taxon>
    </lineage>
</organism>
<dbReference type="EMBL" id="AP009152">
    <property type="protein sequence ID" value="BAG29552.1"/>
    <property type="molecule type" value="Genomic_DNA"/>
</dbReference>
<accession>B2GH79</accession>
<dbReference type="GO" id="GO:0005886">
    <property type="term" value="C:plasma membrane"/>
    <property type="evidence" value="ECO:0007669"/>
    <property type="project" value="TreeGrafter"/>
</dbReference>
<keyword evidence="5" id="KW-1185">Reference proteome</keyword>
<reference evidence="4 5" key="1">
    <citation type="journal article" date="2008" name="J. Bacteriol.">
        <title>Complete genome sequence of the soil actinomycete Kocuria rhizophila.</title>
        <authorList>
            <person name="Takarada H."/>
            <person name="Sekine M."/>
            <person name="Kosugi H."/>
            <person name="Matsuo Y."/>
            <person name="Fujisawa T."/>
            <person name="Omata S."/>
            <person name="Kishi E."/>
            <person name="Shimizu A."/>
            <person name="Tsukatani N."/>
            <person name="Tanikawa S."/>
            <person name="Fujita N."/>
            <person name="Harayama S."/>
        </authorList>
    </citation>
    <scope>NUCLEOTIDE SEQUENCE [LARGE SCALE GENOMIC DNA]</scope>
    <source>
        <strain evidence="5">ATCC 9341 / DSM 348 / NBRC 103217 / DC2201</strain>
    </source>
</reference>
<dbReference type="KEGG" id="krh:KRH_12050"/>
<protein>
    <submittedName>
        <fullName evidence="4">Putative acyltransferase</fullName>
        <ecNumber evidence="4">2.3.1.-</ecNumber>
    </submittedName>
</protein>
<sequence length="231" mass="25070">MITKYDLTKATVARALRMLCRPVVSGLDRLPETGPVIIASNHLSFLDSVIISAFMPRRVKFIAKAEYVNSPGIKGRFMREAFEFIDIIPVARGQQSESVAALDPAVEHLENGNVFGIYPEGTRSRDGYLYRGHSGVAYLAFKTGAPVVPVGLIGTQRLQPPGATMIRPAKFEMHVGEPIMVPGAGPGQRQTGKMRKDLVEYLMTTIAGLSGQPLKDAYNVSPSAEKDLGRG</sequence>
<evidence type="ECO:0000259" key="3">
    <source>
        <dbReference type="SMART" id="SM00563"/>
    </source>
</evidence>
<dbReference type="OrthoDB" id="9808424at2"/>
<dbReference type="RefSeq" id="WP_012398273.1">
    <property type="nucleotide sequence ID" value="NC_010617.1"/>
</dbReference>
<keyword evidence="2 4" id="KW-0012">Acyltransferase</keyword>
<evidence type="ECO:0000256" key="1">
    <source>
        <dbReference type="ARBA" id="ARBA00022679"/>
    </source>
</evidence>
<dbReference type="STRING" id="378753.KRH_12050"/>
<dbReference type="SUPFAM" id="SSF69593">
    <property type="entry name" value="Glycerol-3-phosphate (1)-acyltransferase"/>
    <property type="match status" value="1"/>
</dbReference>
<dbReference type="PANTHER" id="PTHR10434">
    <property type="entry name" value="1-ACYL-SN-GLYCEROL-3-PHOSPHATE ACYLTRANSFERASE"/>
    <property type="match status" value="1"/>
</dbReference>
<keyword evidence="1 4" id="KW-0808">Transferase</keyword>
<dbReference type="HOGENOM" id="CLU_027938_4_0_11"/>
<dbReference type="PANTHER" id="PTHR10434:SF11">
    <property type="entry name" value="1-ACYL-SN-GLYCEROL-3-PHOSPHATE ACYLTRANSFERASE"/>
    <property type="match status" value="1"/>
</dbReference>
<dbReference type="GO" id="GO:0003841">
    <property type="term" value="F:1-acylglycerol-3-phosphate O-acyltransferase activity"/>
    <property type="evidence" value="ECO:0007669"/>
    <property type="project" value="TreeGrafter"/>
</dbReference>